<keyword evidence="1" id="KW-0472">Membrane</keyword>
<dbReference type="STRING" id="709839.TSA66_02390"/>
<feature type="transmembrane region" description="Helical" evidence="1">
    <location>
        <begin position="49"/>
        <end position="69"/>
    </location>
</feature>
<dbReference type="Pfam" id="PF11821">
    <property type="entry name" value="ActD"/>
    <property type="match status" value="1"/>
</dbReference>
<keyword evidence="3" id="KW-1185">Reference proteome</keyword>
<keyword evidence="1" id="KW-0812">Transmembrane</keyword>
<feature type="transmembrane region" description="Helical" evidence="1">
    <location>
        <begin position="89"/>
        <end position="112"/>
    </location>
</feature>
<gene>
    <name evidence="2" type="ORF">TSA66_02390</name>
</gene>
<dbReference type="InterPro" id="IPR021776">
    <property type="entry name" value="ActD"/>
</dbReference>
<reference evidence="2 3" key="1">
    <citation type="submission" date="2014-12" db="EMBL/GenBank/DDBJ databases">
        <title>Denitrispirillum autotrophicum gen. nov., sp. nov., Denitrifying, Facultatively Autotrophic Bacteria Isolated from Rice Paddy Soil.</title>
        <authorList>
            <person name="Ishii S."/>
            <person name="Ashida N."/>
            <person name="Ohno H."/>
            <person name="Otsuka S."/>
            <person name="Yokota A."/>
            <person name="Senoo K."/>
        </authorList>
    </citation>
    <scope>NUCLEOTIDE SEQUENCE [LARGE SCALE GENOMIC DNA]</scope>
    <source>
        <strain evidence="2 3">TSA66</strain>
    </source>
</reference>
<evidence type="ECO:0000313" key="2">
    <source>
        <dbReference type="EMBL" id="KIF83436.1"/>
    </source>
</evidence>
<dbReference type="Proteomes" id="UP000031572">
    <property type="component" value="Unassembled WGS sequence"/>
</dbReference>
<proteinExistence type="predicted"/>
<accession>A0A0C2BZI3</accession>
<comment type="caution">
    <text evidence="2">The sequence shown here is derived from an EMBL/GenBank/DDBJ whole genome shotgun (WGS) entry which is preliminary data.</text>
</comment>
<evidence type="ECO:0000256" key="1">
    <source>
        <dbReference type="SAM" id="Phobius"/>
    </source>
</evidence>
<dbReference type="OrthoDB" id="9792475at2"/>
<evidence type="ECO:0000313" key="3">
    <source>
        <dbReference type="Proteomes" id="UP000031572"/>
    </source>
</evidence>
<keyword evidence="1" id="KW-1133">Transmembrane helix</keyword>
<dbReference type="AlphaFoldDB" id="A0A0C2BZI3"/>
<sequence length="169" mass="18246">MAEFSTGDALLEAARRARAEGYRELEAYAPYAVEGIAEAVGFRRNRVPLMTLLGGVAGGAGGYFLQWYSAVIDFPINVGGRPLHSWPSFIVPTFELTILGAALAAVFGMLAANGLPRLRHPVFNAPDFGQATRNRFFLCLPAHDPHFDAGRSKAFLQGLEPLSVSEVPL</sequence>
<dbReference type="EMBL" id="JWJG01000028">
    <property type="protein sequence ID" value="KIF83436.1"/>
    <property type="molecule type" value="Genomic_DNA"/>
</dbReference>
<dbReference type="PANTHER" id="PTHR40394">
    <property type="entry name" value="LIPOPROTEIN-RELATED"/>
    <property type="match status" value="1"/>
</dbReference>
<name>A0A0C2BZI3_9BURK</name>
<organism evidence="2 3">
    <name type="scientific">Noviherbaspirillum autotrophicum</name>
    <dbReference type="NCBI Taxonomy" id="709839"/>
    <lineage>
        <taxon>Bacteria</taxon>
        <taxon>Pseudomonadati</taxon>
        <taxon>Pseudomonadota</taxon>
        <taxon>Betaproteobacteria</taxon>
        <taxon>Burkholderiales</taxon>
        <taxon>Oxalobacteraceae</taxon>
        <taxon>Noviherbaspirillum</taxon>
    </lineage>
</organism>
<protein>
    <submittedName>
        <fullName evidence="2">Membrane protein</fullName>
    </submittedName>
</protein>
<dbReference type="PANTHER" id="PTHR40394:SF2">
    <property type="entry name" value="QUINOL:CYTOCHROME C OXIDOREDUCTASE MEMBRANE PROTEIN"/>
    <property type="match status" value="1"/>
</dbReference>